<comment type="subcellular location">
    <subcellularLocation>
        <location evidence="1">Membrane</location>
    </subcellularLocation>
</comment>
<keyword evidence="15 16" id="KW-0961">Cell wall biogenesis/degradation</keyword>
<evidence type="ECO:0000259" key="17">
    <source>
        <dbReference type="Pfam" id="PF00905"/>
    </source>
</evidence>
<keyword evidence="8 16" id="KW-0378">Hydrolase</keyword>
<proteinExistence type="inferred from homology"/>
<dbReference type="Gene3D" id="3.40.710.10">
    <property type="entry name" value="DD-peptidase/beta-lactamase superfamily"/>
    <property type="match status" value="1"/>
</dbReference>
<evidence type="ECO:0000259" key="18">
    <source>
        <dbReference type="Pfam" id="PF03717"/>
    </source>
</evidence>
<dbReference type="GO" id="GO:0000917">
    <property type="term" value="P:division septum assembly"/>
    <property type="evidence" value="ECO:0007669"/>
    <property type="project" value="UniProtKB-KW"/>
</dbReference>
<dbReference type="FunFam" id="3.40.710.10:FF:000003">
    <property type="entry name" value="Peptidoglycan D,D-transpeptidase FtsI"/>
    <property type="match status" value="1"/>
</dbReference>
<comment type="function">
    <text evidence="16">Catalyzes cross-linking of the peptidoglycan cell wall at the division septum.</text>
</comment>
<dbReference type="EC" id="3.4.16.4" evidence="16"/>
<dbReference type="InterPro" id="IPR001460">
    <property type="entry name" value="PCN-bd_Tpept"/>
</dbReference>
<keyword evidence="4 16" id="KW-0132">Cell division</keyword>
<dbReference type="NCBIfam" id="NF011685">
    <property type="entry name" value="PRK15105.1"/>
    <property type="match status" value="1"/>
</dbReference>
<evidence type="ECO:0000256" key="14">
    <source>
        <dbReference type="ARBA" id="ARBA00023306"/>
    </source>
</evidence>
<dbReference type="InterPro" id="IPR036138">
    <property type="entry name" value="PBP_dimer_sf"/>
</dbReference>
<dbReference type="PANTHER" id="PTHR30627">
    <property type="entry name" value="PEPTIDOGLYCAN D,D-TRANSPEPTIDASE"/>
    <property type="match status" value="1"/>
</dbReference>
<dbReference type="SUPFAM" id="SSF56519">
    <property type="entry name" value="Penicillin binding protein dimerisation domain"/>
    <property type="match status" value="1"/>
</dbReference>
<keyword evidence="11 16" id="KW-1133">Transmembrane helix</keyword>
<evidence type="ECO:0000256" key="1">
    <source>
        <dbReference type="ARBA" id="ARBA00004370"/>
    </source>
</evidence>
<evidence type="ECO:0000256" key="5">
    <source>
        <dbReference type="ARBA" id="ARBA00022645"/>
    </source>
</evidence>
<dbReference type="SUPFAM" id="SSF56601">
    <property type="entry name" value="beta-lactamase/transpeptidase-like"/>
    <property type="match status" value="1"/>
</dbReference>
<comment type="pathway">
    <text evidence="16">Cell wall biogenesis; peptidoglycan biosynthesis.</text>
</comment>
<dbReference type="Gene3D" id="3.30.450.330">
    <property type="match status" value="1"/>
</dbReference>
<dbReference type="GO" id="GO:0071555">
    <property type="term" value="P:cell wall organization"/>
    <property type="evidence" value="ECO:0007669"/>
    <property type="project" value="UniProtKB-KW"/>
</dbReference>
<comment type="similarity">
    <text evidence="16">Belongs to the transpeptidase family. FtsI subfamily.</text>
</comment>
<dbReference type="GO" id="GO:0008955">
    <property type="term" value="F:peptidoglycan glycosyltransferase activity"/>
    <property type="evidence" value="ECO:0007669"/>
    <property type="project" value="InterPro"/>
</dbReference>
<protein>
    <recommendedName>
        <fullName evidence="16">Peptidoglycan D,D-transpeptidase FtsI</fullName>
        <ecNumber evidence="16">3.4.16.4</ecNumber>
    </recommendedName>
    <alternativeName>
        <fullName evidence="16">Penicillin-binding protein 3</fullName>
        <shortName evidence="16">PBP-3</shortName>
    </alternativeName>
</protein>
<feature type="domain" description="Penicillin-binding protein transpeptidase" evidence="17">
    <location>
        <begin position="282"/>
        <end position="573"/>
    </location>
</feature>
<keyword evidence="10 16" id="KW-0573">Peptidoglycan synthesis</keyword>
<dbReference type="RefSeq" id="WP_077494020.1">
    <property type="nucleotide sequence ID" value="NZ_MLHG01000035.1"/>
</dbReference>
<dbReference type="GO" id="GO:0008658">
    <property type="term" value="F:penicillin binding"/>
    <property type="evidence" value="ECO:0007669"/>
    <property type="project" value="InterPro"/>
</dbReference>
<comment type="catalytic activity">
    <reaction evidence="16">
        <text>Preferential cleavage: (Ac)2-L-Lys-D-Ala-|-D-Ala. Also transpeptidation of peptidyl-alanyl moieties that are N-acyl substituents of D-alanine.</text>
        <dbReference type="EC" id="3.4.16.4"/>
    </reaction>
</comment>
<dbReference type="UniPathway" id="UPA00219"/>
<evidence type="ECO:0000256" key="13">
    <source>
        <dbReference type="ARBA" id="ARBA00023210"/>
    </source>
</evidence>
<dbReference type="EMBL" id="MLHG01000035">
    <property type="protein sequence ID" value="OOF39647.1"/>
    <property type="molecule type" value="Genomic_DNA"/>
</dbReference>
<dbReference type="AlphaFoldDB" id="A0A1V3IFN0"/>
<evidence type="ECO:0000256" key="7">
    <source>
        <dbReference type="ARBA" id="ARBA00022692"/>
    </source>
</evidence>
<accession>A0A1V3IFN0</accession>
<keyword evidence="12 16" id="KW-0472">Membrane</keyword>
<gene>
    <name evidence="16" type="primary">ftsI</name>
    <name evidence="19" type="ORF">BKK47_06060</name>
</gene>
<dbReference type="GO" id="GO:0006508">
    <property type="term" value="P:proteolysis"/>
    <property type="evidence" value="ECO:0007669"/>
    <property type="project" value="UniProtKB-KW"/>
</dbReference>
<keyword evidence="20" id="KW-1185">Reference proteome</keyword>
<dbReference type="HAMAP" id="MF_02080">
    <property type="entry name" value="FtsI_transpept"/>
    <property type="match status" value="1"/>
</dbReference>
<dbReference type="STRING" id="1908257.BKK47_06060"/>
<evidence type="ECO:0000313" key="20">
    <source>
        <dbReference type="Proteomes" id="UP000189426"/>
    </source>
</evidence>
<name>A0A1V3IFN0_9PAST</name>
<comment type="caution">
    <text evidence="19">The sequence shown here is derived from an EMBL/GenBank/DDBJ whole genome shotgun (WGS) entry which is preliminary data.</text>
</comment>
<dbReference type="Gene3D" id="3.90.1310.10">
    <property type="entry name" value="Penicillin-binding protein 2a (Domain 2)"/>
    <property type="match status" value="1"/>
</dbReference>
<evidence type="ECO:0000256" key="12">
    <source>
        <dbReference type="ARBA" id="ARBA00023136"/>
    </source>
</evidence>
<dbReference type="PANTHER" id="PTHR30627:SF1">
    <property type="entry name" value="PEPTIDOGLYCAN D,D-TRANSPEPTIDASE FTSI"/>
    <property type="match status" value="1"/>
</dbReference>
<keyword evidence="14 16" id="KW-0131">Cell cycle</keyword>
<dbReference type="Pfam" id="PF03717">
    <property type="entry name" value="PBP_dimer"/>
    <property type="match status" value="1"/>
</dbReference>
<keyword evidence="3 16" id="KW-0997">Cell inner membrane</keyword>
<dbReference type="GO" id="GO:0009002">
    <property type="term" value="F:serine-type D-Ala-D-Ala carboxypeptidase activity"/>
    <property type="evidence" value="ECO:0007669"/>
    <property type="project" value="UniProtKB-UniRule"/>
</dbReference>
<keyword evidence="9 16" id="KW-0133">Cell shape</keyword>
<evidence type="ECO:0000256" key="2">
    <source>
        <dbReference type="ARBA" id="ARBA00022475"/>
    </source>
</evidence>
<dbReference type="GO" id="GO:0005886">
    <property type="term" value="C:plasma membrane"/>
    <property type="evidence" value="ECO:0007669"/>
    <property type="project" value="UniProtKB-UniRule"/>
</dbReference>
<dbReference type="InterPro" id="IPR005311">
    <property type="entry name" value="PBP_dimer"/>
</dbReference>
<evidence type="ECO:0000256" key="3">
    <source>
        <dbReference type="ARBA" id="ARBA00022519"/>
    </source>
</evidence>
<dbReference type="GO" id="GO:0043093">
    <property type="term" value="P:FtsZ-dependent cytokinesis"/>
    <property type="evidence" value="ECO:0007669"/>
    <property type="project" value="UniProtKB-UniRule"/>
</dbReference>
<keyword evidence="6 16" id="KW-0645">Protease</keyword>
<reference evidence="19 20" key="1">
    <citation type="submission" date="2016-10" db="EMBL/GenBank/DDBJ databases">
        <title>Rodentibacter gen. nov. and new species.</title>
        <authorList>
            <person name="Christensen H."/>
        </authorList>
    </citation>
    <scope>NUCLEOTIDE SEQUENCE [LARGE SCALE GENOMIC DNA]</scope>
    <source>
        <strain evidence="19 20">Ppn418</strain>
    </source>
</reference>
<feature type="active site" description="Acyl-ester intermediate" evidence="16">
    <location>
        <position position="329"/>
    </location>
</feature>
<organism evidence="19 20">
    <name type="scientific">Rodentibacter mrazii</name>
    <dbReference type="NCBI Taxonomy" id="1908257"/>
    <lineage>
        <taxon>Bacteria</taxon>
        <taxon>Pseudomonadati</taxon>
        <taxon>Pseudomonadota</taxon>
        <taxon>Gammaproteobacteria</taxon>
        <taxon>Pasteurellales</taxon>
        <taxon>Pasteurellaceae</taxon>
        <taxon>Rodentibacter</taxon>
    </lineage>
</organism>
<dbReference type="InterPro" id="IPR012338">
    <property type="entry name" value="Beta-lactam/transpept-like"/>
</dbReference>
<evidence type="ECO:0000256" key="15">
    <source>
        <dbReference type="ARBA" id="ARBA00023316"/>
    </source>
</evidence>
<keyword evidence="13 16" id="KW-0717">Septation</keyword>
<evidence type="ECO:0000256" key="4">
    <source>
        <dbReference type="ARBA" id="ARBA00022618"/>
    </source>
</evidence>
<dbReference type="GO" id="GO:0009252">
    <property type="term" value="P:peptidoglycan biosynthetic process"/>
    <property type="evidence" value="ECO:0007669"/>
    <property type="project" value="UniProtKB-UniRule"/>
</dbReference>
<feature type="domain" description="Penicillin-binding protein dimerisation" evidence="18">
    <location>
        <begin position="92"/>
        <end position="242"/>
    </location>
</feature>
<evidence type="ECO:0000256" key="11">
    <source>
        <dbReference type="ARBA" id="ARBA00022989"/>
    </source>
</evidence>
<evidence type="ECO:0000256" key="9">
    <source>
        <dbReference type="ARBA" id="ARBA00022960"/>
    </source>
</evidence>
<sequence length="613" mass="67385">MVRFNSSKKSNKSKKTIRKLVVPTTTAIKLNKPKMVFERCFIRWRYFIATGLIFLGLGALVARAAYIQAINSDILSGEADKRSLRKDEILSVRGSILDRNGQLLSVSVPMSAVIAEPKRILKEGSLDDKERIKALADVLGLSYNELVKKIEKNPKSGFLYLARQVEAGKAQYVKELKIKGISLESEPRRFYPRVEETAHLLGYTDIDGNGIEGIEKSFNTLLVGKDGSRLVRKDKRGNVVEHIADQKKYDAQDVTLSIDEKLQSMVYREIKKAVTENKAESGTAVLVDVRTGEVLAMANAPSYNPNNRVGVKAELMRNRAITDVFEPGSTVKPFVVLTALQRGAAQRNEVINTGAFTVSGKEIMDVAPRAQQTLDEILINSSNRGVSRLALRMPPSALMDTYQAAGLGKATDLGLIGEQAGVLNANRKRWADIDRATVAYGYGITATPLQMARAYATLGSFGIYRPLSITKVDPPVIGQRVFSEKTTKEIVNMLEKVAIKNKRAMVEGYRVGVKTGTARKIENGRYVNKYVAFTAGIAPISDPRYALIILINDPKAGQYYGGAVSAPVFSSIMGYALRTNGIAPDAESTDKTAKRTVRLTSRKTEQNNVKQAN</sequence>
<evidence type="ECO:0000256" key="16">
    <source>
        <dbReference type="HAMAP-Rule" id="MF_02080"/>
    </source>
</evidence>
<evidence type="ECO:0000256" key="8">
    <source>
        <dbReference type="ARBA" id="ARBA00022801"/>
    </source>
</evidence>
<dbReference type="GO" id="GO:0008360">
    <property type="term" value="P:regulation of cell shape"/>
    <property type="evidence" value="ECO:0007669"/>
    <property type="project" value="UniProtKB-KW"/>
</dbReference>
<evidence type="ECO:0000313" key="19">
    <source>
        <dbReference type="EMBL" id="OOF39647.1"/>
    </source>
</evidence>
<keyword evidence="7 16" id="KW-0812">Transmembrane</keyword>
<dbReference type="Proteomes" id="UP000189426">
    <property type="component" value="Unassembled WGS sequence"/>
</dbReference>
<dbReference type="Pfam" id="PF00905">
    <property type="entry name" value="Transpeptidase"/>
    <property type="match status" value="1"/>
</dbReference>
<evidence type="ECO:0000256" key="6">
    <source>
        <dbReference type="ARBA" id="ARBA00022670"/>
    </source>
</evidence>
<dbReference type="Gene3D" id="1.10.150.770">
    <property type="match status" value="1"/>
</dbReference>
<keyword evidence="2 16" id="KW-1003">Cell membrane</keyword>
<evidence type="ECO:0000256" key="10">
    <source>
        <dbReference type="ARBA" id="ARBA00022984"/>
    </source>
</evidence>
<keyword evidence="5 16" id="KW-0121">Carboxypeptidase</keyword>
<dbReference type="InterPro" id="IPR037532">
    <property type="entry name" value="FtsI_transpept"/>
</dbReference>
<dbReference type="InterPro" id="IPR050515">
    <property type="entry name" value="Beta-lactam/transpept"/>
</dbReference>